<dbReference type="GO" id="GO:0015631">
    <property type="term" value="F:tubulin binding"/>
    <property type="evidence" value="ECO:0000318"/>
    <property type="project" value="GO_Central"/>
</dbReference>
<evidence type="ECO:0000313" key="7">
    <source>
        <dbReference type="Proteomes" id="UP000008549"/>
    </source>
</evidence>
<dbReference type="GO" id="GO:0005737">
    <property type="term" value="C:cytoplasm"/>
    <property type="evidence" value="ECO:0000318"/>
    <property type="project" value="GO_Central"/>
</dbReference>
<comment type="cofactor">
    <cofactor evidence="1">
        <name>Zn(2+)</name>
        <dbReference type="ChEBI" id="CHEBI:29105"/>
    </cofactor>
</comment>
<dbReference type="SUPFAM" id="SSF48371">
    <property type="entry name" value="ARM repeat"/>
    <property type="match status" value="1"/>
</dbReference>
<dbReference type="PANTHER" id="PTHR12756">
    <property type="entry name" value="CYTOSOLIC CARBOXYPEPTIDASE"/>
    <property type="match status" value="1"/>
</dbReference>
<dbReference type="Proteomes" id="UP000008549">
    <property type="component" value="Unassembled WGS sequence"/>
</dbReference>
<name>A8XFS6_CAEBR</name>
<dbReference type="KEGG" id="cbr:CBG_12873"/>
<dbReference type="GO" id="GO:0015630">
    <property type="term" value="C:microtubule cytoskeleton"/>
    <property type="evidence" value="ECO:0000318"/>
    <property type="project" value="GO_Central"/>
</dbReference>
<evidence type="ECO:0000256" key="4">
    <source>
        <dbReference type="SAM" id="MobiDB-lite"/>
    </source>
</evidence>
<dbReference type="EMBL" id="HE600940">
    <property type="protein sequence ID" value="CAP31772.1"/>
    <property type="molecule type" value="Genomic_DNA"/>
</dbReference>
<dbReference type="InterPro" id="IPR016024">
    <property type="entry name" value="ARM-type_fold"/>
</dbReference>
<feature type="region of interest" description="Disordered" evidence="4">
    <location>
        <begin position="561"/>
        <end position="634"/>
    </location>
</feature>
<dbReference type="STRING" id="6238.A8XFS6"/>
<dbReference type="GO" id="GO:0008270">
    <property type="term" value="F:zinc ion binding"/>
    <property type="evidence" value="ECO:0007669"/>
    <property type="project" value="InterPro"/>
</dbReference>
<feature type="domain" description="Peptidase M14" evidence="5">
    <location>
        <begin position="898"/>
        <end position="1184"/>
    </location>
</feature>
<dbReference type="InterPro" id="IPR040626">
    <property type="entry name" value="Pepdidase_M14_N"/>
</dbReference>
<dbReference type="RefSeq" id="XP_002640325.1">
    <property type="nucleotide sequence ID" value="XM_002640279.1"/>
</dbReference>
<dbReference type="MEROPS" id="M14.A36"/>
<dbReference type="OMA" id="FCGFHKG"/>
<evidence type="ECO:0000256" key="2">
    <source>
        <dbReference type="ARBA" id="ARBA00005988"/>
    </source>
</evidence>
<protein>
    <submittedName>
        <fullName evidence="6">Protein CBR-CCPP-1</fullName>
    </submittedName>
</protein>
<feature type="compositionally biased region" description="Acidic residues" evidence="4">
    <location>
        <begin position="589"/>
        <end position="620"/>
    </location>
</feature>
<reference evidence="6 7" key="2">
    <citation type="journal article" date="2011" name="PLoS Genet.">
        <title>Caenorhabditis briggsae recombinant inbred line genotypes reveal inter-strain incompatibility and the evolution of recombination.</title>
        <authorList>
            <person name="Ross J.A."/>
            <person name="Koboldt D.C."/>
            <person name="Staisch J.E."/>
            <person name="Chamberlin H.M."/>
            <person name="Gupta B.P."/>
            <person name="Miller R.D."/>
            <person name="Baird S.E."/>
            <person name="Haag E.S."/>
        </authorList>
    </citation>
    <scope>NUCLEOTIDE SEQUENCE [LARGE SCALE GENOMIC DNA]</scope>
    <source>
        <strain evidence="6 7">AF16</strain>
    </source>
</reference>
<evidence type="ECO:0000259" key="5">
    <source>
        <dbReference type="PROSITE" id="PS52035"/>
    </source>
</evidence>
<keyword evidence="7" id="KW-1185">Reference proteome</keyword>
<organism evidence="6 7">
    <name type="scientific">Caenorhabditis briggsae</name>
    <dbReference type="NCBI Taxonomy" id="6238"/>
    <lineage>
        <taxon>Eukaryota</taxon>
        <taxon>Metazoa</taxon>
        <taxon>Ecdysozoa</taxon>
        <taxon>Nematoda</taxon>
        <taxon>Chromadorea</taxon>
        <taxon>Rhabditida</taxon>
        <taxon>Rhabditina</taxon>
        <taxon>Rhabditomorpha</taxon>
        <taxon>Rhabditoidea</taxon>
        <taxon>Rhabditidae</taxon>
        <taxon>Peloderinae</taxon>
        <taxon>Caenorhabditis</taxon>
    </lineage>
</organism>
<accession>A8XFS6</accession>
<evidence type="ECO:0000313" key="6">
    <source>
        <dbReference type="EMBL" id="CAP31772.1"/>
    </source>
</evidence>
<dbReference type="CTD" id="8582321"/>
<gene>
    <name evidence="8" type="primary">ccpp-1</name>
    <name evidence="6" type="synonym">Cbr-ccpp-1</name>
    <name evidence="8" type="ORF">CBG12873</name>
    <name evidence="6" type="ORF">CBG_12873</name>
</gene>
<evidence type="ECO:0000256" key="3">
    <source>
        <dbReference type="PROSITE-ProRule" id="PRU01379"/>
    </source>
</evidence>
<dbReference type="Gene3D" id="3.40.630.10">
    <property type="entry name" value="Zn peptidases"/>
    <property type="match status" value="1"/>
</dbReference>
<proteinExistence type="inferred from homology"/>
<dbReference type="GeneID" id="8582321"/>
<feature type="active site" description="Proton donor/acceptor" evidence="3">
    <location>
        <position position="1148"/>
    </location>
</feature>
<dbReference type="PANTHER" id="PTHR12756:SF11">
    <property type="entry name" value="CYTOSOLIC CARBOXYPEPTIDASE 1"/>
    <property type="match status" value="1"/>
</dbReference>
<feature type="compositionally biased region" description="Low complexity" evidence="4">
    <location>
        <begin position="624"/>
        <end position="634"/>
    </location>
</feature>
<dbReference type="Pfam" id="PF00246">
    <property type="entry name" value="Peptidase_M14"/>
    <property type="match status" value="1"/>
</dbReference>
<dbReference type="eggNOG" id="KOG3641">
    <property type="taxonomic scope" value="Eukaryota"/>
</dbReference>
<dbReference type="Gene3D" id="2.60.40.3120">
    <property type="match status" value="1"/>
</dbReference>
<dbReference type="SUPFAM" id="SSF53187">
    <property type="entry name" value="Zn-dependent exopeptidases"/>
    <property type="match status" value="1"/>
</dbReference>
<dbReference type="InterPro" id="IPR000834">
    <property type="entry name" value="Peptidase_M14"/>
</dbReference>
<dbReference type="WormBase" id="CBG12873">
    <property type="protein sequence ID" value="CBP39347"/>
    <property type="gene ID" value="WBGene00033742"/>
    <property type="gene designation" value="Cbr-ccpp-1"/>
</dbReference>
<dbReference type="Pfam" id="PF18027">
    <property type="entry name" value="Pepdidase_M14_N"/>
    <property type="match status" value="1"/>
</dbReference>
<reference evidence="6 7" key="1">
    <citation type="journal article" date="2003" name="PLoS Biol.">
        <title>The genome sequence of Caenorhabditis briggsae: a platform for comparative genomics.</title>
        <authorList>
            <person name="Stein L.D."/>
            <person name="Bao Z."/>
            <person name="Blasiar D."/>
            <person name="Blumenthal T."/>
            <person name="Brent M.R."/>
            <person name="Chen N."/>
            <person name="Chinwalla A."/>
            <person name="Clarke L."/>
            <person name="Clee C."/>
            <person name="Coghlan A."/>
            <person name="Coulson A."/>
            <person name="D'Eustachio P."/>
            <person name="Fitch D.H."/>
            <person name="Fulton L.A."/>
            <person name="Fulton R.E."/>
            <person name="Griffiths-Jones S."/>
            <person name="Harris T.W."/>
            <person name="Hillier L.W."/>
            <person name="Kamath R."/>
            <person name="Kuwabara P.E."/>
            <person name="Mardis E.R."/>
            <person name="Marra M.A."/>
            <person name="Miner T.L."/>
            <person name="Minx P."/>
            <person name="Mullikin J.C."/>
            <person name="Plumb R.W."/>
            <person name="Rogers J."/>
            <person name="Schein J.E."/>
            <person name="Sohrmann M."/>
            <person name="Spieth J."/>
            <person name="Stajich J.E."/>
            <person name="Wei C."/>
            <person name="Willey D."/>
            <person name="Wilson R.K."/>
            <person name="Durbin R."/>
            <person name="Waterston R.H."/>
        </authorList>
    </citation>
    <scope>NUCLEOTIDE SEQUENCE [LARGE SCALE GENOMIC DNA]</scope>
    <source>
        <strain evidence="6 7">AF16</strain>
    </source>
</reference>
<feature type="compositionally biased region" description="Polar residues" evidence="4">
    <location>
        <begin position="572"/>
        <end position="584"/>
    </location>
</feature>
<evidence type="ECO:0000256" key="1">
    <source>
        <dbReference type="ARBA" id="ARBA00001947"/>
    </source>
</evidence>
<dbReference type="GO" id="GO:0004181">
    <property type="term" value="F:metallocarboxypeptidase activity"/>
    <property type="evidence" value="ECO:0000318"/>
    <property type="project" value="GO_Central"/>
</dbReference>
<dbReference type="InterPro" id="IPR050821">
    <property type="entry name" value="Cytosolic_carboxypeptidase"/>
</dbReference>
<dbReference type="AlphaFoldDB" id="A8XFS6"/>
<dbReference type="PROSITE" id="PS52035">
    <property type="entry name" value="PEPTIDASE_M14"/>
    <property type="match status" value="1"/>
</dbReference>
<dbReference type="HOGENOM" id="CLU_297036_0_0_1"/>
<feature type="non-terminal residue" evidence="6">
    <location>
        <position position="1185"/>
    </location>
</feature>
<dbReference type="GO" id="GO:0006508">
    <property type="term" value="P:proteolysis"/>
    <property type="evidence" value="ECO:0007669"/>
    <property type="project" value="InterPro"/>
</dbReference>
<evidence type="ECO:0000313" key="8">
    <source>
        <dbReference type="WormBase" id="CBG12873"/>
    </source>
</evidence>
<comment type="similarity">
    <text evidence="2 3">Belongs to the peptidase M14 family.</text>
</comment>
<sequence>MKRLFDFSIIKTLWAARLQTLFQSIFGKNTPAKSIQNPVVQPVLKVPKTTIPSSSSKREMHSSTVVKAAFRKPMIKFIGARLPRPLYDSKSLPPLQISGNFPSGVTKTAAAPTASSIGPVGKIPRGQGIEWNQLPKSFQRQGMSEEECEAVNVSFVLFEIRRLLLKMRNMPSDNEETSSTQNNRQAWSQLILDTSKYLGESPHSKTAESLLPSINRGWTEEEKQELVDAFGHKKRLHLTKSGVKSVLAAFEGDQPQSDIIFLCRLLDLFFSHFSSENDRKKEKYIVKCDAIATLCRITRKRIFLTVDVRSDDPAVDPYLDELLWKLLYSIGNRDSRVSLKIRMCGLITPMCKLFMRKDNLPESFLPFFIKISRSPRNGQSIGRQDGFMARLMSKIKTLDNSDQTPQVVLLDKHLQLLFFTIKNKRTRTHLLRENICKYLLEVLRRHLAASSNSRPTRLLSSLFGTFDKSLLAAHTEVVIGTIAILRLLSNFKKARDELKNLQVLDICARELKEFWSDEWKTGPKARIVDSLSALCLRCMSPLPYPLETRRFPVDFPLPTAAPSTPGGHGRIRNSSSLNISFDNGRSSDEDGMDEEDEAFNRDEDDEGKEGGASDDDDGKDDLEGGALPKTTRLTQQQLTKYAPFFVENEQGTIQPTFSMMYQTGQETWRTTCEKTRHVMPIHHHLPIEMFTTPTRVREKTAKTTNNMKKMIIEELDKPERPSTNQIIYDLDTAAFDGLPGPELAFPTSGVKLDTSKDLQFDSRFESGNLRMVMQVAPTHYELFLSPDVNQMRDHYQWFFFQVSNMRKSVKYTFEIANCLKASSLYSQGMQPVMYSMMESANGWRRVGENVCYFRNLYINEHEEKRNVEEQKKKKYYYSIRFNVTFQNTGDICYIAYHYPYTYSFLNASMSLLRKRRQENVYCREDVIGHSLAGNPIKMLTVTSLASAAEIASREVVVLSARVHPGETNASWIMQGILENLLCRQSNEMYRLRETFVFKIIPMINPDGVINGSHRCSLAGIDLNRVWDRPNESLHPEIHATKAIIQYLCEVVNKKPFVYVDIHGHSKKWDYFVYGNNAADSWRADDAMEVPLVQIEEEQHLALPRALEATCPSRFNNSECRFNISRAKESSARVNVWRQFGVPTAYTLESTFCGFHKGQNAGYQISTNDLKEIGRDLLHSFLEMIR</sequence>
<dbReference type="InParanoid" id="A8XFS6"/>